<gene>
    <name evidence="1" type="ORF">BC936DRAFT_141576</name>
</gene>
<organism evidence="1 2">
    <name type="scientific">Jimgerdemannia flammicorona</name>
    <dbReference type="NCBI Taxonomy" id="994334"/>
    <lineage>
        <taxon>Eukaryota</taxon>
        <taxon>Fungi</taxon>
        <taxon>Fungi incertae sedis</taxon>
        <taxon>Mucoromycota</taxon>
        <taxon>Mucoromycotina</taxon>
        <taxon>Endogonomycetes</taxon>
        <taxon>Endogonales</taxon>
        <taxon>Endogonaceae</taxon>
        <taxon>Jimgerdemannia</taxon>
    </lineage>
</organism>
<dbReference type="EMBL" id="RBNI01000002">
    <property type="protein sequence ID" value="RUP52477.1"/>
    <property type="molecule type" value="Genomic_DNA"/>
</dbReference>
<dbReference type="Proteomes" id="UP000268093">
    <property type="component" value="Unassembled WGS sequence"/>
</dbReference>
<keyword evidence="2" id="KW-1185">Reference proteome</keyword>
<comment type="caution">
    <text evidence="1">The sequence shown here is derived from an EMBL/GenBank/DDBJ whole genome shotgun (WGS) entry which is preliminary data.</text>
</comment>
<evidence type="ECO:0000313" key="2">
    <source>
        <dbReference type="Proteomes" id="UP000268093"/>
    </source>
</evidence>
<dbReference type="AlphaFoldDB" id="A0A433DNR1"/>
<proteinExistence type="predicted"/>
<accession>A0A433DNR1</accession>
<sequence length="70" mass="7711">MKDFDGSWYHNQGIYDHALGDEIGHSSRFSTTRYVSSASNIPKMAPRAKLTIPFCSPFDKPNGPPILAGL</sequence>
<name>A0A433DNR1_9FUNG</name>
<reference evidence="1 2" key="1">
    <citation type="journal article" date="2018" name="New Phytol.">
        <title>Phylogenomics of Endogonaceae and evolution of mycorrhizas within Mucoromycota.</title>
        <authorList>
            <person name="Chang Y."/>
            <person name="Desiro A."/>
            <person name="Na H."/>
            <person name="Sandor L."/>
            <person name="Lipzen A."/>
            <person name="Clum A."/>
            <person name="Barry K."/>
            <person name="Grigoriev I.V."/>
            <person name="Martin F.M."/>
            <person name="Stajich J.E."/>
            <person name="Smith M.E."/>
            <person name="Bonito G."/>
            <person name="Spatafora J.W."/>
        </authorList>
    </citation>
    <scope>NUCLEOTIDE SEQUENCE [LARGE SCALE GENOMIC DNA]</scope>
    <source>
        <strain evidence="1 2">GMNB39</strain>
    </source>
</reference>
<evidence type="ECO:0000313" key="1">
    <source>
        <dbReference type="EMBL" id="RUP52477.1"/>
    </source>
</evidence>
<protein>
    <submittedName>
        <fullName evidence="1">Uncharacterized protein</fullName>
    </submittedName>
</protein>